<evidence type="ECO:0000256" key="3">
    <source>
        <dbReference type="ARBA" id="ARBA00023125"/>
    </source>
</evidence>
<dbReference type="Gene3D" id="3.30.420.10">
    <property type="entry name" value="Ribonuclease H-like superfamily/Ribonuclease H"/>
    <property type="match status" value="1"/>
</dbReference>
<dbReference type="GO" id="GO:0003677">
    <property type="term" value="F:DNA binding"/>
    <property type="evidence" value="ECO:0007669"/>
    <property type="project" value="UniProtKB-KW"/>
</dbReference>
<organism evidence="6 7">
    <name type="scientific">Caballeronia mineralivorans PML1(12)</name>
    <dbReference type="NCBI Taxonomy" id="908627"/>
    <lineage>
        <taxon>Bacteria</taxon>
        <taxon>Pseudomonadati</taxon>
        <taxon>Pseudomonadota</taxon>
        <taxon>Betaproteobacteria</taxon>
        <taxon>Burkholderiales</taxon>
        <taxon>Burkholderiaceae</taxon>
        <taxon>Caballeronia</taxon>
    </lineage>
</organism>
<evidence type="ECO:0000256" key="4">
    <source>
        <dbReference type="ARBA" id="ARBA00023172"/>
    </source>
</evidence>
<accession>A0A0J1G0M5</accession>
<proteinExistence type="predicted"/>
<dbReference type="NCBIfam" id="NF033587">
    <property type="entry name" value="transpos_IS6"/>
    <property type="match status" value="1"/>
</dbReference>
<dbReference type="InterPro" id="IPR012337">
    <property type="entry name" value="RNaseH-like_sf"/>
</dbReference>
<dbReference type="GO" id="GO:0006310">
    <property type="term" value="P:DNA recombination"/>
    <property type="evidence" value="ECO:0007669"/>
    <property type="project" value="UniProtKB-KW"/>
</dbReference>
<dbReference type="PANTHER" id="PTHR35528">
    <property type="entry name" value="BLL1675 PROTEIN"/>
    <property type="match status" value="1"/>
</dbReference>
<comment type="caution">
    <text evidence="6">The sequence shown here is derived from an EMBL/GenBank/DDBJ whole genome shotgun (WGS) entry which is preliminary data.</text>
</comment>
<dbReference type="OrthoDB" id="4315389at2"/>
<sequence>MIKTPNTVVSKVLKRLHYPLDIMLTCVRWYVAYPLSLRHLEEMMSERAVSVDHSTVHRWAIKLLPALGKAFGPRKQEVGRSWRMDETYIKVKGEWKYLYRAVDKAGDTVDFLFRAKRDKAAARCYFERAIAGNGVPETVTIDKSGANLAGLNAINADREVPIKIRQSKYLNNVVEQDHRAIKCIVRPILGFKSFRCTRIILGGIELMHMIAKWQMKSDGGRLHSVPKQFYDLVK</sequence>
<dbReference type="Proteomes" id="UP000035963">
    <property type="component" value="Unassembled WGS sequence"/>
</dbReference>
<evidence type="ECO:0000259" key="5">
    <source>
        <dbReference type="PROSITE" id="PS50994"/>
    </source>
</evidence>
<dbReference type="PROSITE" id="PS50994">
    <property type="entry name" value="INTEGRASE"/>
    <property type="match status" value="1"/>
</dbReference>
<dbReference type="Pfam" id="PF13610">
    <property type="entry name" value="DDE_Tnp_IS240"/>
    <property type="match status" value="1"/>
</dbReference>
<dbReference type="InterPro" id="IPR001584">
    <property type="entry name" value="Integrase_cat-core"/>
</dbReference>
<evidence type="ECO:0000256" key="2">
    <source>
        <dbReference type="ARBA" id="ARBA00022578"/>
    </source>
</evidence>
<evidence type="ECO:0000313" key="7">
    <source>
        <dbReference type="Proteomes" id="UP000035963"/>
    </source>
</evidence>
<protein>
    <submittedName>
        <fullName evidence="6">Integrase</fullName>
    </submittedName>
</protein>
<dbReference type="PATRIC" id="fig|908627.4.peg.2805"/>
<feature type="domain" description="Integrase catalytic" evidence="5">
    <location>
        <begin position="69"/>
        <end position="234"/>
    </location>
</feature>
<dbReference type="InterPro" id="IPR036397">
    <property type="entry name" value="RNaseH_sf"/>
</dbReference>
<dbReference type="EMBL" id="AEJF01000085">
    <property type="protein sequence ID" value="KLU25733.1"/>
    <property type="molecule type" value="Genomic_DNA"/>
</dbReference>
<comment type="function">
    <text evidence="1">Involved in the transposition of the insertion sequence.</text>
</comment>
<reference evidence="6 7" key="1">
    <citation type="journal article" date="2015" name="Genome Announc.">
        <title>Draft Genome Sequence of Burkholderia sp. Strain PML1(12), an Ectomycorrhizosphere-Inhabiting Bacterium with Effective Mineral-Weathering Ability.</title>
        <authorList>
            <person name="Uroz S."/>
            <person name="Oger P."/>
        </authorList>
    </citation>
    <scope>NUCLEOTIDE SEQUENCE [LARGE SCALE GENOMIC DNA]</scope>
    <source>
        <strain evidence="7">PML1(12)</strain>
    </source>
</reference>
<dbReference type="SUPFAM" id="SSF53098">
    <property type="entry name" value="Ribonuclease H-like"/>
    <property type="match status" value="1"/>
</dbReference>
<keyword evidence="3" id="KW-0238">DNA-binding</keyword>
<dbReference type="GO" id="GO:0015074">
    <property type="term" value="P:DNA integration"/>
    <property type="evidence" value="ECO:0007669"/>
    <property type="project" value="InterPro"/>
</dbReference>
<name>A0A0J1G0M5_9BURK</name>
<dbReference type="GO" id="GO:0032196">
    <property type="term" value="P:transposition"/>
    <property type="evidence" value="ECO:0007669"/>
    <property type="project" value="UniProtKB-KW"/>
</dbReference>
<dbReference type="AlphaFoldDB" id="A0A0J1G0M5"/>
<dbReference type="RefSeq" id="WP_047846991.1">
    <property type="nucleotide sequence ID" value="NZ_AEJF01000085.1"/>
</dbReference>
<dbReference type="InterPro" id="IPR052183">
    <property type="entry name" value="IS_Transposase"/>
</dbReference>
<evidence type="ECO:0000313" key="6">
    <source>
        <dbReference type="EMBL" id="KLU25733.1"/>
    </source>
</evidence>
<keyword evidence="2" id="KW-0815">Transposition</keyword>
<dbReference type="PANTHER" id="PTHR35528:SF3">
    <property type="entry name" value="BLL1675 PROTEIN"/>
    <property type="match status" value="1"/>
</dbReference>
<evidence type="ECO:0000256" key="1">
    <source>
        <dbReference type="ARBA" id="ARBA00002286"/>
    </source>
</evidence>
<dbReference type="InterPro" id="IPR047930">
    <property type="entry name" value="Transpos_IS6"/>
</dbReference>
<gene>
    <name evidence="6" type="ORF">EOS_12625</name>
</gene>
<dbReference type="InterPro" id="IPR032874">
    <property type="entry name" value="DDE_dom"/>
</dbReference>
<keyword evidence="7" id="KW-1185">Reference proteome</keyword>
<keyword evidence="4" id="KW-0233">DNA recombination</keyword>